<dbReference type="Gene3D" id="2.30.110.10">
    <property type="entry name" value="Electron Transport, Fmn-binding Protein, Chain A"/>
    <property type="match status" value="1"/>
</dbReference>
<gene>
    <name evidence="4" type="ORF">QO014_000637</name>
</gene>
<evidence type="ECO:0000259" key="3">
    <source>
        <dbReference type="SMART" id="SM00903"/>
    </source>
</evidence>
<dbReference type="InterPro" id="IPR050268">
    <property type="entry name" value="NADH-dep_flavin_reductase"/>
</dbReference>
<name>A0ABU0H1S5_9HYPH</name>
<protein>
    <submittedName>
        <fullName evidence="4">Flavin reductase (DIM6/NTAB) family NADH-FMN oxidoreductase RutF</fullName>
    </submittedName>
</protein>
<reference evidence="4 5" key="1">
    <citation type="submission" date="2023-07" db="EMBL/GenBank/DDBJ databases">
        <title>Genomic Encyclopedia of Type Strains, Phase IV (KMG-IV): sequencing the most valuable type-strain genomes for metagenomic binning, comparative biology and taxonomic classification.</title>
        <authorList>
            <person name="Goeker M."/>
        </authorList>
    </citation>
    <scope>NUCLEOTIDE SEQUENCE [LARGE SCALE GENOMIC DNA]</scope>
    <source>
        <strain evidence="4 5">B6-8</strain>
    </source>
</reference>
<evidence type="ECO:0000256" key="2">
    <source>
        <dbReference type="ARBA" id="ARBA00023002"/>
    </source>
</evidence>
<sequence>MSLAAAYPSRTSAEPFQPLVESAAFKNSMRHLAGAVSVITVGQGSDLTGFTATSVSSLSADNPSIIVSLNRSSSSWPIIQRYRSFCVNVLADDQQHVADNFAGRGGIKGADRYQGADWQQLVTGNLGLVNALTVLDCELEEAIERHSHAILIGSVRAITVRSEVQPLLYWHGGYRHLSNHTAPTGKAG</sequence>
<accession>A0ABU0H1S5</accession>
<evidence type="ECO:0000313" key="5">
    <source>
        <dbReference type="Proteomes" id="UP001241603"/>
    </source>
</evidence>
<comment type="caution">
    <text evidence="4">The sequence shown here is derived from an EMBL/GenBank/DDBJ whole genome shotgun (WGS) entry which is preliminary data.</text>
</comment>
<comment type="similarity">
    <text evidence="1">Belongs to the non-flavoprotein flavin reductase family.</text>
</comment>
<dbReference type="Proteomes" id="UP001241603">
    <property type="component" value="Unassembled WGS sequence"/>
</dbReference>
<organism evidence="4 5">
    <name type="scientific">Kaistia dalseonensis</name>
    <dbReference type="NCBI Taxonomy" id="410840"/>
    <lineage>
        <taxon>Bacteria</taxon>
        <taxon>Pseudomonadati</taxon>
        <taxon>Pseudomonadota</taxon>
        <taxon>Alphaproteobacteria</taxon>
        <taxon>Hyphomicrobiales</taxon>
        <taxon>Kaistiaceae</taxon>
        <taxon>Kaistia</taxon>
    </lineage>
</organism>
<dbReference type="InterPro" id="IPR002563">
    <property type="entry name" value="Flavin_Rdtase-like_dom"/>
</dbReference>
<keyword evidence="5" id="KW-1185">Reference proteome</keyword>
<dbReference type="SMART" id="SM00903">
    <property type="entry name" value="Flavin_Reduct"/>
    <property type="match status" value="1"/>
</dbReference>
<evidence type="ECO:0000313" key="4">
    <source>
        <dbReference type="EMBL" id="MDQ0436267.1"/>
    </source>
</evidence>
<dbReference type="EMBL" id="JAUSVO010000001">
    <property type="protein sequence ID" value="MDQ0436267.1"/>
    <property type="molecule type" value="Genomic_DNA"/>
</dbReference>
<dbReference type="SUPFAM" id="SSF50475">
    <property type="entry name" value="FMN-binding split barrel"/>
    <property type="match status" value="1"/>
</dbReference>
<evidence type="ECO:0000256" key="1">
    <source>
        <dbReference type="ARBA" id="ARBA00008898"/>
    </source>
</evidence>
<keyword evidence="2" id="KW-0560">Oxidoreductase</keyword>
<dbReference type="PANTHER" id="PTHR30466">
    <property type="entry name" value="FLAVIN REDUCTASE"/>
    <property type="match status" value="1"/>
</dbReference>
<dbReference type="InterPro" id="IPR012349">
    <property type="entry name" value="Split_barrel_FMN-bd"/>
</dbReference>
<feature type="domain" description="Flavin reductase like" evidence="3">
    <location>
        <begin position="29"/>
        <end position="176"/>
    </location>
</feature>
<dbReference type="RefSeq" id="WP_370877081.1">
    <property type="nucleotide sequence ID" value="NZ_JAPKNG010000001.1"/>
</dbReference>
<dbReference type="PANTHER" id="PTHR30466:SF11">
    <property type="entry name" value="FLAVIN-DEPENDENT MONOOXYGENASE, REDUCTASE SUBUNIT HSAB"/>
    <property type="match status" value="1"/>
</dbReference>
<dbReference type="Pfam" id="PF01613">
    <property type="entry name" value="Flavin_Reduct"/>
    <property type="match status" value="1"/>
</dbReference>
<proteinExistence type="inferred from homology"/>